<dbReference type="InterPro" id="IPR001650">
    <property type="entry name" value="Helicase_C-like"/>
</dbReference>
<keyword evidence="14" id="KW-1185">Reference proteome</keyword>
<name>A0A139A4B4_GONPJ</name>
<dbReference type="SMART" id="SM00487">
    <property type="entry name" value="DEXDc"/>
    <property type="match status" value="1"/>
</dbReference>
<dbReference type="GO" id="GO:0003723">
    <property type="term" value="F:RNA binding"/>
    <property type="evidence" value="ECO:0007669"/>
    <property type="project" value="UniProtKB-UniRule"/>
</dbReference>
<feature type="compositionally biased region" description="Polar residues" evidence="10">
    <location>
        <begin position="114"/>
        <end position="127"/>
    </location>
</feature>
<dbReference type="GO" id="GO:0005524">
    <property type="term" value="F:ATP binding"/>
    <property type="evidence" value="ECO:0007669"/>
    <property type="project" value="UniProtKB-UniRule"/>
</dbReference>
<dbReference type="SMART" id="SM00490">
    <property type="entry name" value="HELICc"/>
    <property type="match status" value="1"/>
</dbReference>
<feature type="domain" description="Helicase ATP-binding" evidence="11">
    <location>
        <begin position="206"/>
        <end position="446"/>
    </location>
</feature>
<dbReference type="SMART" id="SM01178">
    <property type="entry name" value="DUF4217"/>
    <property type="match status" value="1"/>
</dbReference>
<gene>
    <name evidence="13" type="ORF">M427DRAFT_138076</name>
</gene>
<accession>A0A139A4B4</accession>
<dbReference type="InterPro" id="IPR025313">
    <property type="entry name" value="SPB4-like_CTE"/>
</dbReference>
<evidence type="ECO:0000256" key="1">
    <source>
        <dbReference type="ARBA" id="ARBA00004604"/>
    </source>
</evidence>
<feature type="region of interest" description="Disordered" evidence="10">
    <location>
        <begin position="284"/>
        <end position="312"/>
    </location>
</feature>
<keyword evidence="7 9" id="KW-0067">ATP-binding</keyword>
<dbReference type="CDD" id="cd18787">
    <property type="entry name" value="SF2_C_DEAD"/>
    <property type="match status" value="1"/>
</dbReference>
<dbReference type="PROSITE" id="PS00039">
    <property type="entry name" value="DEAD_ATP_HELICASE"/>
    <property type="match status" value="1"/>
</dbReference>
<dbReference type="Pfam" id="PF00271">
    <property type="entry name" value="Helicase_C"/>
    <property type="match status" value="1"/>
</dbReference>
<dbReference type="GO" id="GO:0006364">
    <property type="term" value="P:rRNA processing"/>
    <property type="evidence" value="ECO:0007669"/>
    <property type="project" value="UniProtKB-KW"/>
</dbReference>
<comment type="similarity">
    <text evidence="9">Belongs to the DEAD box helicase family.</text>
</comment>
<feature type="compositionally biased region" description="Polar residues" evidence="10">
    <location>
        <begin position="137"/>
        <end position="151"/>
    </location>
</feature>
<evidence type="ECO:0000256" key="8">
    <source>
        <dbReference type="ARBA" id="ARBA00022884"/>
    </source>
</evidence>
<evidence type="ECO:0000256" key="9">
    <source>
        <dbReference type="RuleBase" id="RU365068"/>
    </source>
</evidence>
<evidence type="ECO:0000256" key="5">
    <source>
        <dbReference type="ARBA" id="ARBA00022801"/>
    </source>
</evidence>
<feature type="compositionally biased region" description="Low complexity" evidence="10">
    <location>
        <begin position="11"/>
        <end position="22"/>
    </location>
</feature>
<evidence type="ECO:0000256" key="2">
    <source>
        <dbReference type="ARBA" id="ARBA00022517"/>
    </source>
</evidence>
<dbReference type="PROSITE" id="PS51192">
    <property type="entry name" value="HELICASE_ATP_BIND_1"/>
    <property type="match status" value="1"/>
</dbReference>
<dbReference type="OrthoDB" id="422663at2759"/>
<dbReference type="GO" id="GO:0003724">
    <property type="term" value="F:RNA helicase activity"/>
    <property type="evidence" value="ECO:0007669"/>
    <property type="project" value="UniProtKB-EC"/>
</dbReference>
<dbReference type="GO" id="GO:0005730">
    <property type="term" value="C:nucleolus"/>
    <property type="evidence" value="ECO:0007669"/>
    <property type="project" value="UniProtKB-SubCell"/>
</dbReference>
<evidence type="ECO:0000259" key="11">
    <source>
        <dbReference type="PROSITE" id="PS51192"/>
    </source>
</evidence>
<evidence type="ECO:0000256" key="10">
    <source>
        <dbReference type="SAM" id="MobiDB-lite"/>
    </source>
</evidence>
<reference evidence="13 14" key="1">
    <citation type="journal article" date="2015" name="Genome Biol. Evol.">
        <title>Phylogenomic analyses indicate that early fungi evolved digesting cell walls of algal ancestors of land plants.</title>
        <authorList>
            <person name="Chang Y."/>
            <person name="Wang S."/>
            <person name="Sekimoto S."/>
            <person name="Aerts A.L."/>
            <person name="Choi C."/>
            <person name="Clum A."/>
            <person name="LaButti K.M."/>
            <person name="Lindquist E.A."/>
            <person name="Yee Ngan C."/>
            <person name="Ohm R.A."/>
            <person name="Salamov A.A."/>
            <person name="Grigoriev I.V."/>
            <person name="Spatafora J.W."/>
            <person name="Berbee M.L."/>
        </authorList>
    </citation>
    <scope>NUCLEOTIDE SEQUENCE [LARGE SCALE GENOMIC DNA]</scope>
    <source>
        <strain evidence="13 14">JEL478</strain>
    </source>
</reference>
<dbReference type="Gene3D" id="3.40.50.300">
    <property type="entry name" value="P-loop containing nucleotide triphosphate hydrolases"/>
    <property type="match status" value="2"/>
</dbReference>
<dbReference type="InterPro" id="IPR027417">
    <property type="entry name" value="P-loop_NTPase"/>
</dbReference>
<dbReference type="GO" id="GO:0016887">
    <property type="term" value="F:ATP hydrolysis activity"/>
    <property type="evidence" value="ECO:0007669"/>
    <property type="project" value="RHEA"/>
</dbReference>
<keyword evidence="2" id="KW-0690">Ribosome biogenesis</keyword>
<dbReference type="Proteomes" id="UP000070544">
    <property type="component" value="Unassembled WGS sequence"/>
</dbReference>
<dbReference type="PROSITE" id="PS51194">
    <property type="entry name" value="HELICASE_CTER"/>
    <property type="match status" value="1"/>
</dbReference>
<comment type="subcellular location">
    <subcellularLocation>
        <location evidence="1">Nucleus</location>
        <location evidence="1">Nucleolus</location>
    </subcellularLocation>
</comment>
<keyword evidence="3" id="KW-0698">rRNA processing</keyword>
<evidence type="ECO:0000313" key="14">
    <source>
        <dbReference type="Proteomes" id="UP000070544"/>
    </source>
</evidence>
<dbReference type="EC" id="3.6.4.13" evidence="9"/>
<sequence length="818" mass="87723">MDDDGLLINIAKSSASGNGSKKGTVRSKASMKGSWKRRHLAVKAAISRGQKGKIGRSESTTDKLPVTDASGDSNKGPQLKRQAPLPESGADAPPSPKKRKLTATVSVGVGRSKANPQERSAPSSKSTAPDRRGGSKTIVSSLFSSNPTMPESLQVDHDSSARAPNAPLFAGSSFESLGIAPFLSSHVSTKLGLATPTSVQRHSLPLLLNPTGRDLLIQSPTGSGKTLAYLAPIVDSVLKIEGAAARRDRTGVLAVIIAPTRELAGQICDVVGSLVNWGGGKAKESHSALQEEDDDESDSETKGTSAIQSATDPLHRPAHWLTPVLLIGGARRKSEKARLRRGAQILIGTPGRLLDHLRTTAALDVSNVRWLVLDEADRLVEEGLEEDIKECVRILDKMWRGGERKGLSRDWDASLPGRRRIVLCSATVEAGVAKMAGWLMKTKTVVVTETGVKDWVASDAKAGSEAPLPATQSGGFLEKPATSNTSGRLNEAGSLIATPAHLRQLYIPAPYKLRLVALASLLRRASLKGRKCVVFVAAQDVAEWLWKVMTGVIGADVRKNAKEQREEDPDIPTRDSIFLRAPVTKLHGGLTPAARASALKTFVSAQNGVLVSTSLAARGLDVPDVALVVQLDPPHDVEEYVHRVGRTARIGRNGEAVIFISPEEADYVSVLEKRGMLVERMVVETVVVEGLKDWRKQPAKVNSKGFAEWEVNATNLQMMVERATLEDPELLKLSRSAYTAHLRAYSTHPAAQRSIFHLRKLHLGHVAKSFGLRDSPGDISIGGSKAQSATRKKAVPPKKMGLAALARRKAVNEFGDGF</sequence>
<dbReference type="Pfam" id="PF13959">
    <property type="entry name" value="CTE_SPB4"/>
    <property type="match status" value="1"/>
</dbReference>
<dbReference type="PANTHER" id="PTHR24031">
    <property type="entry name" value="RNA HELICASE"/>
    <property type="match status" value="1"/>
</dbReference>
<dbReference type="STRING" id="1344416.A0A139A4B4"/>
<organism evidence="13 14">
    <name type="scientific">Gonapodya prolifera (strain JEL478)</name>
    <name type="common">Monoblepharis prolifera</name>
    <dbReference type="NCBI Taxonomy" id="1344416"/>
    <lineage>
        <taxon>Eukaryota</taxon>
        <taxon>Fungi</taxon>
        <taxon>Fungi incertae sedis</taxon>
        <taxon>Chytridiomycota</taxon>
        <taxon>Chytridiomycota incertae sedis</taxon>
        <taxon>Monoblepharidomycetes</taxon>
        <taxon>Monoblepharidales</taxon>
        <taxon>Gonapodyaceae</taxon>
        <taxon>Gonapodya</taxon>
    </lineage>
</organism>
<dbReference type="InterPro" id="IPR011545">
    <property type="entry name" value="DEAD/DEAH_box_helicase_dom"/>
</dbReference>
<evidence type="ECO:0000256" key="4">
    <source>
        <dbReference type="ARBA" id="ARBA00022741"/>
    </source>
</evidence>
<dbReference type="InterPro" id="IPR000629">
    <property type="entry name" value="RNA-helicase_DEAD-box_CS"/>
</dbReference>
<keyword evidence="8 9" id="KW-0694">RNA-binding</keyword>
<dbReference type="InterPro" id="IPR014001">
    <property type="entry name" value="Helicase_ATP-bd"/>
</dbReference>
<evidence type="ECO:0000256" key="7">
    <source>
        <dbReference type="ARBA" id="ARBA00022840"/>
    </source>
</evidence>
<dbReference type="AlphaFoldDB" id="A0A139A4B4"/>
<dbReference type="Pfam" id="PF00270">
    <property type="entry name" value="DEAD"/>
    <property type="match status" value="2"/>
</dbReference>
<keyword evidence="6 9" id="KW-0347">Helicase</keyword>
<comment type="function">
    <text evidence="9">RNA helicase.</text>
</comment>
<dbReference type="EMBL" id="KQ965799">
    <property type="protein sequence ID" value="KXS11630.1"/>
    <property type="molecule type" value="Genomic_DNA"/>
</dbReference>
<keyword evidence="5 9" id="KW-0378">Hydrolase</keyword>
<evidence type="ECO:0000256" key="6">
    <source>
        <dbReference type="ARBA" id="ARBA00022806"/>
    </source>
</evidence>
<proteinExistence type="inferred from homology"/>
<feature type="region of interest" description="Disordered" evidence="10">
    <location>
        <begin position="464"/>
        <end position="485"/>
    </location>
</feature>
<comment type="catalytic activity">
    <reaction evidence="9">
        <text>ATP + H2O = ADP + phosphate + H(+)</text>
        <dbReference type="Rhea" id="RHEA:13065"/>
        <dbReference type="ChEBI" id="CHEBI:15377"/>
        <dbReference type="ChEBI" id="CHEBI:15378"/>
        <dbReference type="ChEBI" id="CHEBI:30616"/>
        <dbReference type="ChEBI" id="CHEBI:43474"/>
        <dbReference type="ChEBI" id="CHEBI:456216"/>
        <dbReference type="EC" id="3.6.4.13"/>
    </reaction>
</comment>
<keyword evidence="4 9" id="KW-0547">Nucleotide-binding</keyword>
<evidence type="ECO:0000256" key="3">
    <source>
        <dbReference type="ARBA" id="ARBA00022552"/>
    </source>
</evidence>
<evidence type="ECO:0000313" key="13">
    <source>
        <dbReference type="EMBL" id="KXS11630.1"/>
    </source>
</evidence>
<feature type="domain" description="Helicase C-terminal" evidence="12">
    <location>
        <begin position="517"/>
        <end position="695"/>
    </location>
</feature>
<protein>
    <recommendedName>
        <fullName evidence="9">ATP-dependent RNA helicase</fullName>
        <ecNumber evidence="9">3.6.4.13</ecNumber>
    </recommendedName>
</protein>
<comment type="domain">
    <text evidence="9">The Q motif is unique to and characteristic of the DEAD box family of RNA helicases and controls ATP binding and hydrolysis.</text>
</comment>
<feature type="region of interest" description="Disordered" evidence="10">
    <location>
        <begin position="1"/>
        <end position="160"/>
    </location>
</feature>
<dbReference type="SUPFAM" id="SSF52540">
    <property type="entry name" value="P-loop containing nucleoside triphosphate hydrolases"/>
    <property type="match status" value="1"/>
</dbReference>
<feature type="compositionally biased region" description="Polar residues" evidence="10">
    <location>
        <begin position="302"/>
        <end position="311"/>
    </location>
</feature>
<evidence type="ECO:0000259" key="12">
    <source>
        <dbReference type="PROSITE" id="PS51194"/>
    </source>
</evidence>